<dbReference type="PANTHER" id="PTHR24305">
    <property type="entry name" value="CYTOCHROME P450"/>
    <property type="match status" value="1"/>
</dbReference>
<comment type="similarity">
    <text evidence="2">Belongs to the cytochrome P450 family.</text>
</comment>
<evidence type="ECO:0000256" key="5">
    <source>
        <dbReference type="ARBA" id="ARBA00023004"/>
    </source>
</evidence>
<organism evidence="8 9">
    <name type="scientific">Stereocaulon virgatum</name>
    <dbReference type="NCBI Taxonomy" id="373712"/>
    <lineage>
        <taxon>Eukaryota</taxon>
        <taxon>Fungi</taxon>
        <taxon>Dikarya</taxon>
        <taxon>Ascomycota</taxon>
        <taxon>Pezizomycotina</taxon>
        <taxon>Lecanoromycetes</taxon>
        <taxon>OSLEUM clade</taxon>
        <taxon>Lecanoromycetidae</taxon>
        <taxon>Lecanorales</taxon>
        <taxon>Lecanorineae</taxon>
        <taxon>Stereocaulaceae</taxon>
        <taxon>Stereocaulon</taxon>
    </lineage>
</organism>
<dbReference type="EMBL" id="JBEFKJ010000021">
    <property type="protein sequence ID" value="KAL2040335.1"/>
    <property type="molecule type" value="Genomic_DNA"/>
</dbReference>
<feature type="transmembrane region" description="Helical" evidence="7">
    <location>
        <begin position="37"/>
        <end position="56"/>
    </location>
</feature>
<dbReference type="InterPro" id="IPR001128">
    <property type="entry name" value="Cyt_P450"/>
</dbReference>
<evidence type="ECO:0000313" key="8">
    <source>
        <dbReference type="EMBL" id="KAL2040335.1"/>
    </source>
</evidence>
<proteinExistence type="inferred from homology"/>
<keyword evidence="9" id="KW-1185">Reference proteome</keyword>
<gene>
    <name evidence="8" type="ORF">N7G274_006778</name>
</gene>
<keyword evidence="7" id="KW-0812">Transmembrane</keyword>
<dbReference type="InterPro" id="IPR002401">
    <property type="entry name" value="Cyt_P450_E_grp-I"/>
</dbReference>
<comment type="caution">
    <text evidence="8">The sequence shown here is derived from an EMBL/GenBank/DDBJ whole genome shotgun (WGS) entry which is preliminary data.</text>
</comment>
<evidence type="ECO:0000256" key="3">
    <source>
        <dbReference type="ARBA" id="ARBA00022723"/>
    </source>
</evidence>
<dbReference type="Proteomes" id="UP001590950">
    <property type="component" value="Unassembled WGS sequence"/>
</dbReference>
<dbReference type="PRINTS" id="PR00385">
    <property type="entry name" value="P450"/>
</dbReference>
<evidence type="ECO:0000256" key="1">
    <source>
        <dbReference type="ARBA" id="ARBA00001971"/>
    </source>
</evidence>
<dbReference type="PRINTS" id="PR00463">
    <property type="entry name" value="EP450I"/>
</dbReference>
<evidence type="ECO:0000256" key="2">
    <source>
        <dbReference type="ARBA" id="ARBA00010617"/>
    </source>
</evidence>
<feature type="transmembrane region" description="Helical" evidence="7">
    <location>
        <begin position="6"/>
        <end position="25"/>
    </location>
</feature>
<evidence type="ECO:0008006" key="10">
    <source>
        <dbReference type="Google" id="ProtNLM"/>
    </source>
</evidence>
<protein>
    <recommendedName>
        <fullName evidence="10">Cytochrome P450</fullName>
    </recommendedName>
</protein>
<dbReference type="CDD" id="cd11061">
    <property type="entry name" value="CYP67-like"/>
    <property type="match status" value="1"/>
</dbReference>
<accession>A0ABR4A5I8</accession>
<sequence>MNYFPALACGIAASVGILSHVLYFIRGEHHKQAMLYLQMFAASIPLSTLVLVRFVHFSYGQAILHATGMVGSFLAGLWTSMIIYRAFFHRLNRFHGPWYLKLTKFTSFISLWRLDGFRKTYKWHQKHGNIVRTGPNELSISSPSAPTVILGPRSQCIKSPWYDYATYQDLESLHSTRDVATHEARRRVWDRGFSIKALGDYEARVTGYTHELLHAISTFSGHPMNASAWFNYFSFDVMGDFAFGKSFNMLKTSRKHFAIAWLESSTILLGLCSPIPWAIPIGAISPYIGSNFRRFVRWCAEQVDERRDSEPKVPDVTSWLLKAKGAADRDDIEATKWLHGDSRLLIVAGSDTVAIVLTHLFYHLAADPTLVEKLREELTPLMTRGDGEGFHVRDVQHAKFLNAVINETMRMHPPVPSGVFRTTPKEGIVVDGVAIPGRVNVTVPFYVIGRSEECFVRPDEFIPERWIGRTELVREKDAFAPFSLGPYGCIGKQLALMEMRTVVSLLTSRFDIRLAPGEDGSKLLEESRDAFTLRMEDLSLVFEERKGV</sequence>
<dbReference type="PANTHER" id="PTHR24305:SF187">
    <property type="entry name" value="P450, PUTATIVE (EUROFUNG)-RELATED"/>
    <property type="match status" value="1"/>
</dbReference>
<dbReference type="InterPro" id="IPR050121">
    <property type="entry name" value="Cytochrome_P450_monoxygenase"/>
</dbReference>
<keyword evidence="5" id="KW-0408">Iron</keyword>
<evidence type="ECO:0000313" key="9">
    <source>
        <dbReference type="Proteomes" id="UP001590950"/>
    </source>
</evidence>
<dbReference type="Gene3D" id="1.10.630.10">
    <property type="entry name" value="Cytochrome P450"/>
    <property type="match status" value="1"/>
</dbReference>
<feature type="transmembrane region" description="Helical" evidence="7">
    <location>
        <begin position="62"/>
        <end position="84"/>
    </location>
</feature>
<keyword evidence="6" id="KW-0503">Monooxygenase</keyword>
<comment type="cofactor">
    <cofactor evidence="1">
        <name>heme</name>
        <dbReference type="ChEBI" id="CHEBI:30413"/>
    </cofactor>
</comment>
<reference evidence="8 9" key="1">
    <citation type="submission" date="2024-09" db="EMBL/GenBank/DDBJ databases">
        <title>Rethinking Asexuality: The Enigmatic Case of Functional Sexual Genes in Lepraria (Stereocaulaceae).</title>
        <authorList>
            <person name="Doellman M."/>
            <person name="Sun Y."/>
            <person name="Barcenas-Pena A."/>
            <person name="Lumbsch H.T."/>
            <person name="Grewe F."/>
        </authorList>
    </citation>
    <scope>NUCLEOTIDE SEQUENCE [LARGE SCALE GENOMIC DNA]</scope>
    <source>
        <strain evidence="8 9">Mercado 3170</strain>
    </source>
</reference>
<dbReference type="InterPro" id="IPR036396">
    <property type="entry name" value="Cyt_P450_sf"/>
</dbReference>
<evidence type="ECO:0000256" key="7">
    <source>
        <dbReference type="SAM" id="Phobius"/>
    </source>
</evidence>
<keyword evidence="7" id="KW-0472">Membrane</keyword>
<keyword evidence="4" id="KW-0560">Oxidoreductase</keyword>
<name>A0ABR4A5I8_9LECA</name>
<dbReference type="SUPFAM" id="SSF48264">
    <property type="entry name" value="Cytochrome P450"/>
    <property type="match status" value="1"/>
</dbReference>
<keyword evidence="7" id="KW-1133">Transmembrane helix</keyword>
<evidence type="ECO:0000256" key="6">
    <source>
        <dbReference type="ARBA" id="ARBA00023033"/>
    </source>
</evidence>
<dbReference type="Pfam" id="PF00067">
    <property type="entry name" value="p450"/>
    <property type="match status" value="1"/>
</dbReference>
<keyword evidence="3" id="KW-0479">Metal-binding</keyword>
<evidence type="ECO:0000256" key="4">
    <source>
        <dbReference type="ARBA" id="ARBA00023002"/>
    </source>
</evidence>